<reference evidence="2" key="1">
    <citation type="journal article" date="2014" name="Front. Microbiol.">
        <title>High frequency of phylogenetically diverse reductive dehalogenase-homologous genes in deep subseafloor sedimentary metagenomes.</title>
        <authorList>
            <person name="Kawai M."/>
            <person name="Futagami T."/>
            <person name="Toyoda A."/>
            <person name="Takaki Y."/>
            <person name="Nishi S."/>
            <person name="Hori S."/>
            <person name="Arai W."/>
            <person name="Tsubouchi T."/>
            <person name="Morono Y."/>
            <person name="Uchiyama I."/>
            <person name="Ito T."/>
            <person name="Fujiyama A."/>
            <person name="Inagaki F."/>
            <person name="Takami H."/>
        </authorList>
    </citation>
    <scope>NUCLEOTIDE SEQUENCE</scope>
    <source>
        <strain evidence="2">Expedition CK06-06</strain>
    </source>
</reference>
<organism evidence="2">
    <name type="scientific">marine sediment metagenome</name>
    <dbReference type="NCBI Taxonomy" id="412755"/>
    <lineage>
        <taxon>unclassified sequences</taxon>
        <taxon>metagenomes</taxon>
        <taxon>ecological metagenomes</taxon>
    </lineage>
</organism>
<accession>X1D431</accession>
<evidence type="ECO:0000259" key="1">
    <source>
        <dbReference type="Pfam" id="PF09862"/>
    </source>
</evidence>
<dbReference type="InterPro" id="IPR018658">
    <property type="entry name" value="DUF2089"/>
</dbReference>
<protein>
    <recommendedName>
        <fullName evidence="1">DUF2089 domain-containing protein</fullName>
    </recommendedName>
</protein>
<gene>
    <name evidence="2" type="ORF">S01H4_52832</name>
</gene>
<sequence length="98" mass="11406">MAQDWFELIKFTNNEDFLIEKIRLKHRNITVEGKFELPPLSGLSNDDQIFIIAFLKSHGSIIDMEKLFGISYPSVKKRLNKISKQLEFVEVNPPAEKK</sequence>
<evidence type="ECO:0000313" key="2">
    <source>
        <dbReference type="EMBL" id="GAH15476.1"/>
    </source>
</evidence>
<comment type="caution">
    <text evidence="2">The sequence shown here is derived from an EMBL/GenBank/DDBJ whole genome shotgun (WGS) entry which is preliminary data.</text>
</comment>
<dbReference type="Pfam" id="PF09862">
    <property type="entry name" value="DUF2089"/>
    <property type="match status" value="1"/>
</dbReference>
<feature type="domain" description="DUF2089" evidence="1">
    <location>
        <begin position="43"/>
        <end position="88"/>
    </location>
</feature>
<dbReference type="AlphaFoldDB" id="X1D431"/>
<name>X1D431_9ZZZZ</name>
<proteinExistence type="predicted"/>
<dbReference type="EMBL" id="BART01030225">
    <property type="protein sequence ID" value="GAH15476.1"/>
    <property type="molecule type" value="Genomic_DNA"/>
</dbReference>